<accession>A0ABD3PZB9</accession>
<keyword evidence="2" id="KW-1133">Transmembrane helix</keyword>
<gene>
    <name evidence="3" type="ORF">ACHAWO_002579</name>
</gene>
<feature type="region of interest" description="Disordered" evidence="1">
    <location>
        <begin position="478"/>
        <end position="504"/>
    </location>
</feature>
<dbReference type="AlphaFoldDB" id="A0ABD3PZB9"/>
<feature type="transmembrane region" description="Helical" evidence="2">
    <location>
        <begin position="6"/>
        <end position="27"/>
    </location>
</feature>
<sequence length="526" mass="59242">MGYNYFPLLLLLQALIYASVVCGFLALRQQRRPNGSRCQAQDKLTKLCYDRCNDQFERLTVAGASVSSLGFLVVVNSTIDEQQRQVKVAFPIQLTSSGTMPTADSNNNLTIPSLFQENIDQTSVTTPEALTFLQLINGVDMATPILPPDTLSLLCVWYSFLLNREPTTHETGVLIEDELGLDFSAKAGPETFYPAFDYVRSFVATMLPDSVGFSKSSNFLNLTQWQRAKVRLPSVRLRGVRVEGMQPFTQKTHQSAVEIETIPLKFVLECAVDDDSQALEVPLFSIPASYDKQSFQSKDAIELSEQVLQVLSHNFNSETSASFIALSLFQRYRKSKGVTLRVSQQLLKYLVDLQNSAKRYCWVQTLTENTSMNSIIRSTGLPSYRTMRDLKESDKRVLGYLEEQNFDKSPTEATSHENFSSSRGSIESSNKNTKSLTVEQLSMQQKLKSAWKVATEKNDAAALEKIQKAMQDFEKQLEAKAQDEKESSLQRIKRAMRESQDEETVGLIAELEDSIDSDFDERRESA</sequence>
<evidence type="ECO:0000313" key="4">
    <source>
        <dbReference type="Proteomes" id="UP001530400"/>
    </source>
</evidence>
<keyword evidence="2" id="KW-0812">Transmembrane</keyword>
<comment type="caution">
    <text evidence="3">The sequence shown here is derived from an EMBL/GenBank/DDBJ whole genome shotgun (WGS) entry which is preliminary data.</text>
</comment>
<evidence type="ECO:0000313" key="3">
    <source>
        <dbReference type="EMBL" id="KAL3793378.1"/>
    </source>
</evidence>
<evidence type="ECO:0000256" key="1">
    <source>
        <dbReference type="SAM" id="MobiDB-lite"/>
    </source>
</evidence>
<protein>
    <submittedName>
        <fullName evidence="3">Uncharacterized protein</fullName>
    </submittedName>
</protein>
<organism evidence="3 4">
    <name type="scientific">Cyclotella atomus</name>
    <dbReference type="NCBI Taxonomy" id="382360"/>
    <lineage>
        <taxon>Eukaryota</taxon>
        <taxon>Sar</taxon>
        <taxon>Stramenopiles</taxon>
        <taxon>Ochrophyta</taxon>
        <taxon>Bacillariophyta</taxon>
        <taxon>Coscinodiscophyceae</taxon>
        <taxon>Thalassiosirophycidae</taxon>
        <taxon>Stephanodiscales</taxon>
        <taxon>Stephanodiscaceae</taxon>
        <taxon>Cyclotella</taxon>
    </lineage>
</organism>
<keyword evidence="2" id="KW-0472">Membrane</keyword>
<reference evidence="3 4" key="1">
    <citation type="submission" date="2024-10" db="EMBL/GenBank/DDBJ databases">
        <title>Updated reference genomes for cyclostephanoid diatoms.</title>
        <authorList>
            <person name="Roberts W.R."/>
            <person name="Alverson A.J."/>
        </authorList>
    </citation>
    <scope>NUCLEOTIDE SEQUENCE [LARGE SCALE GENOMIC DNA]</scope>
    <source>
        <strain evidence="3 4">AJA010-31</strain>
    </source>
</reference>
<evidence type="ECO:0000256" key="2">
    <source>
        <dbReference type="SAM" id="Phobius"/>
    </source>
</evidence>
<feature type="compositionally biased region" description="Polar residues" evidence="1">
    <location>
        <begin position="411"/>
        <end position="437"/>
    </location>
</feature>
<feature type="region of interest" description="Disordered" evidence="1">
    <location>
        <begin position="405"/>
        <end position="437"/>
    </location>
</feature>
<name>A0ABD3PZB9_9STRA</name>
<dbReference type="Proteomes" id="UP001530400">
    <property type="component" value="Unassembled WGS sequence"/>
</dbReference>
<keyword evidence="4" id="KW-1185">Reference proteome</keyword>
<dbReference type="EMBL" id="JALLPJ020000396">
    <property type="protein sequence ID" value="KAL3793378.1"/>
    <property type="molecule type" value="Genomic_DNA"/>
</dbReference>
<proteinExistence type="predicted"/>
<feature type="compositionally biased region" description="Basic and acidic residues" evidence="1">
    <location>
        <begin position="478"/>
        <end position="488"/>
    </location>
</feature>